<organism evidence="1 2">
    <name type="scientific">Bacillus cereus</name>
    <dbReference type="NCBI Taxonomy" id="1396"/>
    <lineage>
        <taxon>Bacteria</taxon>
        <taxon>Bacillati</taxon>
        <taxon>Bacillota</taxon>
        <taxon>Bacilli</taxon>
        <taxon>Bacillales</taxon>
        <taxon>Bacillaceae</taxon>
        <taxon>Bacillus</taxon>
        <taxon>Bacillus cereus group</taxon>
    </lineage>
</organism>
<sequence>MIMTHLKVIHLFIWKIKHIFSKIIYKGIFLD</sequence>
<dbReference type="AlphaFoldDB" id="A0A2C1DZ64"/>
<gene>
    <name evidence="1" type="ORF">COD09_03985</name>
</gene>
<feature type="non-terminal residue" evidence="1">
    <location>
        <position position="31"/>
    </location>
</feature>
<dbReference type="EMBL" id="NULO01000010">
    <property type="protein sequence ID" value="PGT05763.1"/>
    <property type="molecule type" value="Genomic_DNA"/>
</dbReference>
<dbReference type="Proteomes" id="UP000225872">
    <property type="component" value="Unassembled WGS sequence"/>
</dbReference>
<evidence type="ECO:0000313" key="1">
    <source>
        <dbReference type="EMBL" id="PGT05763.1"/>
    </source>
</evidence>
<proteinExistence type="predicted"/>
<accession>A0A2C1DZ64</accession>
<protein>
    <submittedName>
        <fullName evidence="1">Uncharacterized protein</fullName>
    </submittedName>
</protein>
<reference evidence="1 2" key="1">
    <citation type="submission" date="2017-09" db="EMBL/GenBank/DDBJ databases">
        <title>Large-scale bioinformatics analysis of Bacillus genomes uncovers conserved roles of natural products in bacterial physiology.</title>
        <authorList>
            <consortium name="Agbiome Team Llc"/>
            <person name="Bleich R.M."/>
            <person name="Grubbs K.J."/>
            <person name="Santa Maria K.C."/>
            <person name="Allen S.E."/>
            <person name="Farag S."/>
            <person name="Shank E.A."/>
            <person name="Bowers A."/>
        </authorList>
    </citation>
    <scope>NUCLEOTIDE SEQUENCE [LARGE SCALE GENOMIC DNA]</scope>
    <source>
        <strain evidence="1 2">AFS041432</strain>
    </source>
</reference>
<comment type="caution">
    <text evidence="1">The sequence shown here is derived from an EMBL/GenBank/DDBJ whole genome shotgun (WGS) entry which is preliminary data.</text>
</comment>
<evidence type="ECO:0000313" key="2">
    <source>
        <dbReference type="Proteomes" id="UP000225872"/>
    </source>
</evidence>
<name>A0A2C1DZ64_BACCE</name>